<name>A0A0A2CBC3_PROMR</name>
<evidence type="ECO:0000256" key="1">
    <source>
        <dbReference type="SAM" id="Phobius"/>
    </source>
</evidence>
<evidence type="ECO:0000313" key="4">
    <source>
        <dbReference type="Proteomes" id="UP000030392"/>
    </source>
</evidence>
<feature type="domain" description="Glycosyltransferase 2-like" evidence="2">
    <location>
        <begin position="58"/>
        <end position="128"/>
    </location>
</feature>
<sequence>MKLSILVVSKTYSLLNTLFESILYATDIDVNSIEILCSWNGLESDISLIKKNIFDNLYISTVIPYHFASNMNQLLEMAKGEYLILVNDDVIFDIKSIDKGIECFSQNSNTVLVGSRLRNEKGNLSHAGILFNLLHRPYHFLEDSIKHDHQVVSQFSYPVSAVTGALMLTKLEFIKPHRFNTNYLICGEDVELCLDLRENYHKDIYCCYEFSAIHQAETTRSQNPEQYKTFKDNLLISGRYLRFLVKSNISNIENEFNIIQRNLKIYKKFRINKFLLSKNRKWDLTLFILSYYIKLIIFIRKILMF</sequence>
<keyword evidence="1" id="KW-1133">Transmembrane helix</keyword>
<dbReference type="EMBL" id="JNAX01000004">
    <property type="protein sequence ID" value="KGG21889.1"/>
    <property type="molecule type" value="Genomic_DNA"/>
</dbReference>
<dbReference type="PANTHER" id="PTHR43179:SF7">
    <property type="entry name" value="RHAMNOSYLTRANSFERASE WBBL"/>
    <property type="match status" value="1"/>
</dbReference>
<keyword evidence="3" id="KW-0808">Transferase</keyword>
<dbReference type="SUPFAM" id="SSF53448">
    <property type="entry name" value="Nucleotide-diphospho-sugar transferases"/>
    <property type="match status" value="1"/>
</dbReference>
<dbReference type="Gene3D" id="3.90.550.10">
    <property type="entry name" value="Spore Coat Polysaccharide Biosynthesis Protein SpsA, Chain A"/>
    <property type="match status" value="1"/>
</dbReference>
<gene>
    <name evidence="3" type="ORF">EV03_0208</name>
</gene>
<comment type="caution">
    <text evidence="3">The sequence shown here is derived from an EMBL/GenBank/DDBJ whole genome shotgun (WGS) entry which is preliminary data.</text>
</comment>
<reference evidence="4" key="1">
    <citation type="journal article" date="2014" name="Sci. Data">
        <title>Genomes of diverse isolates of the marine cyanobacterium Prochlorococcus.</title>
        <authorList>
            <person name="Biller S."/>
            <person name="Berube P."/>
            <person name="Thompson J."/>
            <person name="Kelly L."/>
            <person name="Roggensack S."/>
            <person name="Awad L."/>
            <person name="Roache-Johnson K."/>
            <person name="Ding H."/>
            <person name="Giovannoni S.J."/>
            <person name="Moore L.R."/>
            <person name="Chisholm S.W."/>
        </authorList>
    </citation>
    <scope>NUCLEOTIDE SEQUENCE [LARGE SCALE GENOMIC DNA]</scope>
    <source>
        <strain evidence="4">PAC1</strain>
    </source>
</reference>
<accession>A0A0A2CBC3</accession>
<keyword evidence="1" id="KW-0812">Transmembrane</keyword>
<dbReference type="AlphaFoldDB" id="A0A0A2CBC3"/>
<dbReference type="PANTHER" id="PTHR43179">
    <property type="entry name" value="RHAMNOSYLTRANSFERASE WBBL"/>
    <property type="match status" value="1"/>
</dbReference>
<feature type="transmembrane region" description="Helical" evidence="1">
    <location>
        <begin position="284"/>
        <end position="303"/>
    </location>
</feature>
<dbReference type="RefSeq" id="WP_036904349.1">
    <property type="nucleotide sequence ID" value="NZ_CP138967.1"/>
</dbReference>
<dbReference type="Pfam" id="PF00535">
    <property type="entry name" value="Glycos_transf_2"/>
    <property type="match status" value="1"/>
</dbReference>
<proteinExistence type="predicted"/>
<keyword evidence="1" id="KW-0472">Membrane</keyword>
<evidence type="ECO:0000313" key="3">
    <source>
        <dbReference type="EMBL" id="KGG21889.1"/>
    </source>
</evidence>
<protein>
    <submittedName>
        <fullName evidence="3">Glycosyltransferase of family GT2</fullName>
    </submittedName>
</protein>
<dbReference type="GO" id="GO:0016740">
    <property type="term" value="F:transferase activity"/>
    <property type="evidence" value="ECO:0007669"/>
    <property type="project" value="UniProtKB-KW"/>
</dbReference>
<evidence type="ECO:0000259" key="2">
    <source>
        <dbReference type="Pfam" id="PF00535"/>
    </source>
</evidence>
<organism evidence="3 4">
    <name type="scientific">Prochlorococcus marinus str. PAC1</name>
    <dbReference type="NCBI Taxonomy" id="59924"/>
    <lineage>
        <taxon>Bacteria</taxon>
        <taxon>Bacillati</taxon>
        <taxon>Cyanobacteriota</taxon>
        <taxon>Cyanophyceae</taxon>
        <taxon>Synechococcales</taxon>
        <taxon>Prochlorococcaceae</taxon>
        <taxon>Prochlorococcus</taxon>
    </lineage>
</organism>
<dbReference type="InterPro" id="IPR001173">
    <property type="entry name" value="Glyco_trans_2-like"/>
</dbReference>
<dbReference type="Proteomes" id="UP000030392">
    <property type="component" value="Unassembled WGS sequence"/>
</dbReference>
<dbReference type="InterPro" id="IPR029044">
    <property type="entry name" value="Nucleotide-diphossugar_trans"/>
</dbReference>